<comment type="caution">
    <text evidence="2">The sequence shown here is derived from an EMBL/GenBank/DDBJ whole genome shotgun (WGS) entry which is preliminary data.</text>
</comment>
<keyword evidence="2" id="KW-0808">Transferase</keyword>
<dbReference type="SUPFAM" id="SSF81593">
    <property type="entry name" value="Nucleotidyltransferase substrate binding subunit/domain"/>
    <property type="match status" value="1"/>
</dbReference>
<dbReference type="PANTHER" id="PTHR43449:SF1">
    <property type="entry name" value="POLYMERASE BETA NUCLEOTIDYLTRANSFERASE DOMAIN-CONTAINING PROTEIN"/>
    <property type="match status" value="1"/>
</dbReference>
<dbReference type="GO" id="GO:0016779">
    <property type="term" value="F:nucleotidyltransferase activity"/>
    <property type="evidence" value="ECO:0007669"/>
    <property type="project" value="InterPro"/>
</dbReference>
<proteinExistence type="predicted"/>
<organism evidence="2 3">
    <name type="scientific">Candidatus Scalindua rubra</name>
    <dbReference type="NCBI Taxonomy" id="1872076"/>
    <lineage>
        <taxon>Bacteria</taxon>
        <taxon>Pseudomonadati</taxon>
        <taxon>Planctomycetota</taxon>
        <taxon>Candidatus Brocadiia</taxon>
        <taxon>Candidatus Brocadiales</taxon>
        <taxon>Candidatus Scalinduaceae</taxon>
        <taxon>Candidatus Scalindua</taxon>
    </lineage>
</organism>
<dbReference type="SMART" id="SM00748">
    <property type="entry name" value="HEPN"/>
    <property type="match status" value="1"/>
</dbReference>
<sequence>MAKNHEEWFKQANYDIKTAEIMFDNKRYIYAVFMCHLAIEKVLKGLYTKKLYKLPPKTHNLIYLIERIKLKLPEELYDFIFTLSGVSIHTRYPDELQRISKYYNKTKTKVLLEKKQRSVKMAKSNVKKVIKFLEESLRDSGLEVIKIILFGSHTRREANSESDIDVVIVSEDFRNKDIFERVKLIKEAEIKTIKRFMIPLDIITMTPEEFESETSLISNYARNGKVIYG</sequence>
<dbReference type="Gene3D" id="1.20.120.330">
    <property type="entry name" value="Nucleotidyltransferases domain 2"/>
    <property type="match status" value="1"/>
</dbReference>
<dbReference type="PROSITE" id="PS50910">
    <property type="entry name" value="HEPN"/>
    <property type="match status" value="1"/>
</dbReference>
<dbReference type="InterPro" id="IPR041633">
    <property type="entry name" value="Polbeta"/>
</dbReference>
<gene>
    <name evidence="2" type="ORF">SCARUB_00010</name>
</gene>
<reference evidence="2 3" key="1">
    <citation type="submission" date="2016-07" db="EMBL/GenBank/DDBJ databases">
        <title>Draft genome of Scalindua rubra, obtained from a brine-seawater interface in the Red Sea, sheds light on salt adaptation in anammox bacteria.</title>
        <authorList>
            <person name="Speth D.R."/>
            <person name="Lagkouvardos I."/>
            <person name="Wang Y."/>
            <person name="Qian P.-Y."/>
            <person name="Dutilh B.E."/>
            <person name="Jetten M.S."/>
        </authorList>
    </citation>
    <scope>NUCLEOTIDE SEQUENCE [LARGE SCALE GENOMIC DNA]</scope>
    <source>
        <strain evidence="2">BSI-1</strain>
    </source>
</reference>
<dbReference type="InterPro" id="IPR043519">
    <property type="entry name" value="NT_sf"/>
</dbReference>
<accession>A0A1E3XGL0</accession>
<feature type="domain" description="HEPN" evidence="1">
    <location>
        <begin position="9"/>
        <end position="118"/>
    </location>
</feature>
<dbReference type="Proteomes" id="UP000094056">
    <property type="component" value="Unassembled WGS sequence"/>
</dbReference>
<dbReference type="AlphaFoldDB" id="A0A1E3XGL0"/>
<dbReference type="Gene3D" id="3.30.460.10">
    <property type="entry name" value="Beta Polymerase, domain 2"/>
    <property type="match status" value="1"/>
</dbReference>
<dbReference type="EMBL" id="MAYW01000001">
    <property type="protein sequence ID" value="ODS34750.1"/>
    <property type="molecule type" value="Genomic_DNA"/>
</dbReference>
<dbReference type="Pfam" id="PF18765">
    <property type="entry name" value="Polbeta"/>
    <property type="match status" value="1"/>
</dbReference>
<evidence type="ECO:0000313" key="2">
    <source>
        <dbReference type="EMBL" id="ODS34750.1"/>
    </source>
</evidence>
<dbReference type="SUPFAM" id="SSF81301">
    <property type="entry name" value="Nucleotidyltransferase"/>
    <property type="match status" value="1"/>
</dbReference>
<name>A0A1E3XGL0_9BACT</name>
<evidence type="ECO:0000313" key="3">
    <source>
        <dbReference type="Proteomes" id="UP000094056"/>
    </source>
</evidence>
<dbReference type="InterPro" id="IPR007842">
    <property type="entry name" value="HEPN_dom"/>
</dbReference>
<evidence type="ECO:0000259" key="1">
    <source>
        <dbReference type="PROSITE" id="PS50910"/>
    </source>
</evidence>
<dbReference type="CDD" id="cd05403">
    <property type="entry name" value="NT_KNTase_like"/>
    <property type="match status" value="1"/>
</dbReference>
<dbReference type="PANTHER" id="PTHR43449">
    <property type="entry name" value="NUCLEOTIDYLTRANSFERASE"/>
    <property type="match status" value="1"/>
</dbReference>
<protein>
    <submittedName>
        <fullName evidence="2">Nucleotidyltransferase</fullName>
    </submittedName>
</protein>
<dbReference type="Pfam" id="PF05168">
    <property type="entry name" value="HEPN"/>
    <property type="match status" value="1"/>
</dbReference>